<organism evidence="3 4">
    <name type="scientific">Thermophagus xiamenensis</name>
    <dbReference type="NCBI Taxonomy" id="385682"/>
    <lineage>
        <taxon>Bacteria</taxon>
        <taxon>Pseudomonadati</taxon>
        <taxon>Bacteroidota</taxon>
        <taxon>Bacteroidia</taxon>
        <taxon>Marinilabiliales</taxon>
        <taxon>Marinilabiliaceae</taxon>
        <taxon>Thermophagus</taxon>
    </lineage>
</organism>
<evidence type="ECO:0000313" key="3">
    <source>
        <dbReference type="EMBL" id="SFF04695.1"/>
    </source>
</evidence>
<dbReference type="InterPro" id="IPR003961">
    <property type="entry name" value="FN3_dom"/>
</dbReference>
<proteinExistence type="predicted"/>
<dbReference type="CDD" id="cd00063">
    <property type="entry name" value="FN3"/>
    <property type="match status" value="1"/>
</dbReference>
<dbReference type="PANTHER" id="PTHR34154">
    <property type="entry name" value="ALKALI-SENSITIVE LINKAGE PROTEIN 1"/>
    <property type="match status" value="1"/>
</dbReference>
<dbReference type="Gene3D" id="2.60.120.200">
    <property type="match status" value="1"/>
</dbReference>
<evidence type="ECO:0000256" key="1">
    <source>
        <dbReference type="SAM" id="SignalP"/>
    </source>
</evidence>
<dbReference type="InterPro" id="IPR013320">
    <property type="entry name" value="ConA-like_dom_sf"/>
</dbReference>
<evidence type="ECO:0000313" key="4">
    <source>
        <dbReference type="Proteomes" id="UP000181976"/>
    </source>
</evidence>
<dbReference type="SUPFAM" id="SSF51445">
    <property type="entry name" value="(Trans)glycosidases"/>
    <property type="match status" value="1"/>
</dbReference>
<dbReference type="OrthoDB" id="9809583at2"/>
<keyword evidence="4" id="KW-1185">Reference proteome</keyword>
<feature type="signal peptide" evidence="1">
    <location>
        <begin position="1"/>
        <end position="20"/>
    </location>
</feature>
<dbReference type="SUPFAM" id="SSF49265">
    <property type="entry name" value="Fibronectin type III"/>
    <property type="match status" value="1"/>
</dbReference>
<dbReference type="RefSeq" id="WP_010528798.1">
    <property type="nucleotide sequence ID" value="NZ_AFSL01000097.1"/>
</dbReference>
<reference evidence="3 4" key="1">
    <citation type="submission" date="2016-10" db="EMBL/GenBank/DDBJ databases">
        <authorList>
            <person name="de Groot N.N."/>
        </authorList>
    </citation>
    <scope>NUCLEOTIDE SEQUENCE [LARGE SCALE GENOMIC DNA]</scope>
    <source>
        <strain evidence="3 4">DSM 19012</strain>
    </source>
</reference>
<dbReference type="Pfam" id="PF18962">
    <property type="entry name" value="Por_Secre_tail"/>
    <property type="match status" value="1"/>
</dbReference>
<dbReference type="Pfam" id="PF13385">
    <property type="entry name" value="Laminin_G_3"/>
    <property type="match status" value="1"/>
</dbReference>
<dbReference type="SMART" id="SM00060">
    <property type="entry name" value="FN3"/>
    <property type="match status" value="2"/>
</dbReference>
<dbReference type="InterPro" id="IPR017853">
    <property type="entry name" value="GH"/>
</dbReference>
<dbReference type="GO" id="GO:0071966">
    <property type="term" value="P:fungal-type cell wall polysaccharide metabolic process"/>
    <property type="evidence" value="ECO:0007669"/>
    <property type="project" value="TreeGrafter"/>
</dbReference>
<dbReference type="EMBL" id="FONA01000030">
    <property type="protein sequence ID" value="SFF04695.1"/>
    <property type="molecule type" value="Genomic_DNA"/>
</dbReference>
<evidence type="ECO:0000259" key="2">
    <source>
        <dbReference type="PROSITE" id="PS50853"/>
    </source>
</evidence>
<dbReference type="InParanoid" id="A0A1I2FHE9"/>
<dbReference type="eggNOG" id="COG1595">
    <property type="taxonomic scope" value="Bacteria"/>
</dbReference>
<dbReference type="InterPro" id="IPR013783">
    <property type="entry name" value="Ig-like_fold"/>
</dbReference>
<dbReference type="STRING" id="385682.SAMN05444380_1301"/>
<gene>
    <name evidence="3" type="ORF">SAMN05444380_1301</name>
</gene>
<dbReference type="NCBIfam" id="TIGR04183">
    <property type="entry name" value="Por_Secre_tail"/>
    <property type="match status" value="1"/>
</dbReference>
<dbReference type="eggNOG" id="COG4733">
    <property type="taxonomic scope" value="Bacteria"/>
</dbReference>
<name>A0A1I2FHE9_9BACT</name>
<dbReference type="Pfam" id="PF11790">
    <property type="entry name" value="Glyco_hydro_cc"/>
    <property type="match status" value="1"/>
</dbReference>
<feature type="domain" description="Fibronectin type-III" evidence="2">
    <location>
        <begin position="910"/>
        <end position="998"/>
    </location>
</feature>
<dbReference type="Proteomes" id="UP000181976">
    <property type="component" value="Unassembled WGS sequence"/>
</dbReference>
<keyword evidence="1" id="KW-0732">Signal</keyword>
<dbReference type="eggNOG" id="COG3291">
    <property type="taxonomic scope" value="Bacteria"/>
</dbReference>
<dbReference type="PANTHER" id="PTHR34154:SF3">
    <property type="entry name" value="ALKALI-SENSITIVE LINKAGE PROTEIN 1"/>
    <property type="match status" value="1"/>
</dbReference>
<dbReference type="InterPro" id="IPR036116">
    <property type="entry name" value="FN3_sf"/>
</dbReference>
<dbReference type="InterPro" id="IPR026444">
    <property type="entry name" value="Secre_tail"/>
</dbReference>
<accession>A0A1I2FHE9</accession>
<feature type="chain" id="PRO_5010340339" evidence="1">
    <location>
        <begin position="21"/>
        <end position="1394"/>
    </location>
</feature>
<dbReference type="PROSITE" id="PS50853">
    <property type="entry name" value="FN3"/>
    <property type="match status" value="1"/>
</dbReference>
<dbReference type="InterPro" id="IPR024655">
    <property type="entry name" value="Asl1_glyco_hydro_catalytic"/>
</dbReference>
<dbReference type="InterPro" id="IPR053183">
    <property type="entry name" value="ASL1"/>
</dbReference>
<dbReference type="Gene3D" id="2.60.40.10">
    <property type="entry name" value="Immunoglobulins"/>
    <property type="match status" value="2"/>
</dbReference>
<sequence>MKKRFFTFLFLIVISLHIVAQNPGLPIKGELSQTLLSQRVFSKSNEIDIVKIEHEIGKEYSLEVSARINSAQGRGLDMEARNYELKGFRLSLDTTFLKWTSPLTVSNPISFVTPREDQTIRIAVKSDTAYIFQNGAFIDSQPLMHIKNIKNGEEVEEDEIEETNLISDWAGTESDNLGKPSDYGWDYTGTTQQIFNTANSGSGVRYLDVDENNVTHTLNGEIFIGRIMFIRWDNNSIINTVYGYPVTLEANTTYNLSLLHAYWANATGNRTMTVGINESISSDNYIASKILSNGNQGVLNKSDLTFTTNEAGIYYITFTGDWGLFSIGQLKLNKVNSSPRFIFGKNYTDGSVDMEILSVTYEEGAYAPEPFVEGPRQNILVSDKIVSYPTSINKNFILDGSTELHLAGEYNPLVNSRVEINSNDAWVYFDNIRPSVVKSDWLDKIIINGIPASNNENIRIAIYKNGTVIIPNGKQTDKEALVVFSEPFLNGESMNFAIEKYYNNLGEFDNAIRSFILKKGYMATLATNPDGLGFSRVFIADKDDLVFNTMPEGLDSTVSFIRVFRWNWVSKKGKAGWNPDKINATWYYDWNIGGASSDNYDYVAIRQNGGWPSWEAINNKPNINHLLGFNEPDRPDQANMTVDQVIAQWPEMMKSGLRLGSPAPSDPFNGFIPQFMERAEELNYRVDFIAIHCYWGGMSPQTWYDRLKQVYNWYKRPLWITEWNNGANWTNEPWPENKTEQFEKQLNDLKGILLVLDTASFVERYAIYDWVEEKRALVLGDTLTPAGKYYAANKSNFAFNREYEYIHTWKPLGPHLNSSISDEDHSKVILSWEDINGELGLKYILERKINGVDDDFLPIKEFTDYDIGSTLNVEDNVYDAAIYRVKAFDKFGSFAYSNNHEVTRDPNPYAPGSLTGKTISATILEINWTSGTNARSYNLKRSLSEEGPFETILSHTNLLTYRDENLNPNTTYYYVVTSLNSAGESENSTVLKLKTNILEAPEKVKNPRIASGDKKITLTWDLLYDVKYDILKADSLNGEFKIIASDWDGLRYVDYDVENDNDYFYKIVAHNEAGRSPETQVLEGKPKLGQHLFLSFNEPSGRFAEDIWGGFHGNLGATAIHVDGKNYKAIKLVGSEESFVSIEEGIVADIEDFTIVFWAKINGIDNWMRIFDFGSGTSQYMFFTIQAGEIDGKSILRYAIKNNSEEQRLNFEFAVPLNEWIHFAITQNNDTASLYLNGELVAFDTITIKPSSLGITKQNYIGKSQFVNDPMFIGSIDEFAIFNYALSREKIQNIIDNGIPNPKVDTYFPFQMISDHNNLKVFPNPVNSEINVVGNLKDNYQYGIYNIDGRKILTGLLEYGKIQIPHQVPNGIYILEITNGQNSVFKTKIVIQKN</sequence>
<dbReference type="SUPFAM" id="SSF49899">
    <property type="entry name" value="Concanavalin A-like lectins/glucanases"/>
    <property type="match status" value="1"/>
</dbReference>
<protein>
    <submittedName>
        <fullName evidence="3">Por secretion system C-terminal sorting domain-containing protein</fullName>
    </submittedName>
</protein>
<dbReference type="GO" id="GO:0004553">
    <property type="term" value="F:hydrolase activity, hydrolyzing O-glycosyl compounds"/>
    <property type="evidence" value="ECO:0007669"/>
    <property type="project" value="UniProtKB-ARBA"/>
</dbReference>
<dbReference type="Gene3D" id="3.20.20.80">
    <property type="entry name" value="Glycosidases"/>
    <property type="match status" value="1"/>
</dbReference>